<dbReference type="CDD" id="cd14747">
    <property type="entry name" value="PBP2_MalE"/>
    <property type="match status" value="1"/>
</dbReference>
<accession>A0ABQ6GEK6</accession>
<evidence type="ECO:0000256" key="1">
    <source>
        <dbReference type="SAM" id="SignalP"/>
    </source>
</evidence>
<keyword evidence="1" id="KW-0732">Signal</keyword>
<keyword evidence="3" id="KW-1185">Reference proteome</keyword>
<dbReference type="PROSITE" id="PS51257">
    <property type="entry name" value="PROKAR_LIPOPROTEIN"/>
    <property type="match status" value="1"/>
</dbReference>
<dbReference type="RefSeq" id="WP_284238478.1">
    <property type="nucleotide sequence ID" value="NZ_BSSQ01000008.1"/>
</dbReference>
<dbReference type="Pfam" id="PF01547">
    <property type="entry name" value="SBP_bac_1"/>
    <property type="match status" value="1"/>
</dbReference>
<name>A0ABQ6GEK6_9BACL</name>
<evidence type="ECO:0000313" key="2">
    <source>
        <dbReference type="EMBL" id="GLX67728.1"/>
    </source>
</evidence>
<feature type="chain" id="PRO_5046495915" evidence="1">
    <location>
        <begin position="19"/>
        <end position="422"/>
    </location>
</feature>
<dbReference type="SUPFAM" id="SSF53850">
    <property type="entry name" value="Periplasmic binding protein-like II"/>
    <property type="match status" value="1"/>
</dbReference>
<comment type="caution">
    <text evidence="2">The sequence shown here is derived from an EMBL/GenBank/DDBJ whole genome shotgun (WGS) entry which is preliminary data.</text>
</comment>
<dbReference type="Gene3D" id="3.40.190.10">
    <property type="entry name" value="Periplasmic binding protein-like II"/>
    <property type="match status" value="2"/>
</dbReference>
<dbReference type="PANTHER" id="PTHR43649">
    <property type="entry name" value="ARABINOSE-BINDING PROTEIN-RELATED"/>
    <property type="match status" value="1"/>
</dbReference>
<dbReference type="EMBL" id="BSSQ01000008">
    <property type="protein sequence ID" value="GLX67728.1"/>
    <property type="molecule type" value="Genomic_DNA"/>
</dbReference>
<dbReference type="InterPro" id="IPR050490">
    <property type="entry name" value="Bact_solute-bd_prot1"/>
</dbReference>
<evidence type="ECO:0000313" key="3">
    <source>
        <dbReference type="Proteomes" id="UP001157114"/>
    </source>
</evidence>
<dbReference type="InterPro" id="IPR006059">
    <property type="entry name" value="SBP"/>
</dbReference>
<gene>
    <name evidence="2" type="ORF">MU1_20730</name>
</gene>
<proteinExistence type="predicted"/>
<sequence>MRKSLFALTASALLLVTAACGNSNNEAGSSNTGEKPVQAKTIKFWQFMGTMDDSSDINIAPIIKEFEDSHPGIKVDVQQLAWDNGLDKITTAFGANEAPDVVELGNTWVTQFATQGALLDVTDRIADVKDQYIGWDSVSYDSKYYGVPWLLGTRSLFYNKELFEQAGLDPNNPPKTWDEMKSAAETITSKTKAKGFGIAAGEAETPWTEFSIFLWSNGGDFLNGDHTASALNDPAAVSAMEYYNELSKSSLVAQDAVIGQEFAAGNVGMFISGAWNLRSLPQNAPDLKWGVAEIPASASGSTATFGGGEILSISAKSKYPDEAYQLVQFMTSKANAMKITEIAKSVFPPYPGMESDPFFADKPELTVFAKQLANAKNPPSLKEWQQISEAVTMAVEQVVLNKTAPADAMKEASDKVNSLLKP</sequence>
<organism evidence="2 3">
    <name type="scientific">Paenibacillus glycanilyticus</name>
    <dbReference type="NCBI Taxonomy" id="126569"/>
    <lineage>
        <taxon>Bacteria</taxon>
        <taxon>Bacillati</taxon>
        <taxon>Bacillota</taxon>
        <taxon>Bacilli</taxon>
        <taxon>Bacillales</taxon>
        <taxon>Paenibacillaceae</taxon>
        <taxon>Paenibacillus</taxon>
    </lineage>
</organism>
<dbReference type="Proteomes" id="UP001157114">
    <property type="component" value="Unassembled WGS sequence"/>
</dbReference>
<feature type="signal peptide" evidence="1">
    <location>
        <begin position="1"/>
        <end position="18"/>
    </location>
</feature>
<dbReference type="PANTHER" id="PTHR43649:SF12">
    <property type="entry name" value="DIACETYLCHITOBIOSE BINDING PROTEIN DASA"/>
    <property type="match status" value="1"/>
</dbReference>
<protein>
    <submittedName>
        <fullName evidence="2">ABC transporter substrate-binding protein</fullName>
    </submittedName>
</protein>
<reference evidence="2 3" key="1">
    <citation type="submission" date="2023-03" db="EMBL/GenBank/DDBJ databases">
        <title>Draft genome sequence of the bacteria which degrade cell wall of Tricholomamatutake.</title>
        <authorList>
            <person name="Konishi Y."/>
            <person name="Fukuta Y."/>
            <person name="Shirasaka N."/>
        </authorList>
    </citation>
    <scope>NUCLEOTIDE SEQUENCE [LARGE SCALE GENOMIC DNA]</scope>
    <source>
        <strain evidence="3">mu1</strain>
    </source>
</reference>